<comment type="catalytic activity">
    <reaction evidence="7">
        <text>L-seryl-[pyruvate dehydrogenase E1 alpha subunit] + ATP = O-phospho-L-seryl-[pyruvate dehydrogenase E1 alpha subunit] + ADP + H(+)</text>
        <dbReference type="Rhea" id="RHEA:23052"/>
        <dbReference type="Rhea" id="RHEA-COMP:13689"/>
        <dbReference type="Rhea" id="RHEA-COMP:13690"/>
        <dbReference type="ChEBI" id="CHEBI:15378"/>
        <dbReference type="ChEBI" id="CHEBI:29999"/>
        <dbReference type="ChEBI" id="CHEBI:30616"/>
        <dbReference type="ChEBI" id="CHEBI:83421"/>
        <dbReference type="ChEBI" id="CHEBI:456216"/>
        <dbReference type="EC" id="2.7.11.2"/>
    </reaction>
</comment>
<evidence type="ECO:0000256" key="6">
    <source>
        <dbReference type="ARBA" id="ARBA00023128"/>
    </source>
</evidence>
<dbReference type="GO" id="GO:0004740">
    <property type="term" value="F:pyruvate dehydrogenase (acetyl-transferring) kinase activity"/>
    <property type="evidence" value="ECO:0007669"/>
    <property type="project" value="UniProtKB-EC"/>
</dbReference>
<dbReference type="InterPro" id="IPR005467">
    <property type="entry name" value="His_kinase_dom"/>
</dbReference>
<dbReference type="GO" id="GO:0005759">
    <property type="term" value="C:mitochondrial matrix"/>
    <property type="evidence" value="ECO:0007669"/>
    <property type="project" value="UniProtKB-SubCell"/>
</dbReference>
<gene>
    <name evidence="10" type="ORF">GSOID_T00010957001</name>
</gene>
<feature type="domain" description="Histidine kinase" evidence="9">
    <location>
        <begin position="259"/>
        <end position="380"/>
    </location>
</feature>
<dbReference type="Gene3D" id="3.30.565.10">
    <property type="entry name" value="Histidine kinase-like ATPase, C-terminal domain"/>
    <property type="match status" value="1"/>
</dbReference>
<dbReference type="PANTHER" id="PTHR11947">
    <property type="entry name" value="PYRUVATE DEHYDROGENASE KINASE"/>
    <property type="match status" value="1"/>
</dbReference>
<keyword evidence="5 8" id="KW-0067">ATP-binding</keyword>
<proteinExistence type="inferred from homology"/>
<dbReference type="EMBL" id="FN653051">
    <property type="protein sequence ID" value="CBY10127.1"/>
    <property type="molecule type" value="Genomic_DNA"/>
</dbReference>
<evidence type="ECO:0000256" key="1">
    <source>
        <dbReference type="ARBA" id="ARBA00006155"/>
    </source>
</evidence>
<dbReference type="InterPro" id="IPR036784">
    <property type="entry name" value="AK/P_DHK_N_sf"/>
</dbReference>
<reference evidence="10" key="1">
    <citation type="journal article" date="2010" name="Science">
        <title>Plasticity of animal genome architecture unmasked by rapid evolution of a pelagic tunicate.</title>
        <authorList>
            <person name="Denoeud F."/>
            <person name="Henriet S."/>
            <person name="Mungpakdee S."/>
            <person name="Aury J.M."/>
            <person name="Da Silva C."/>
            <person name="Brinkmann H."/>
            <person name="Mikhaleva J."/>
            <person name="Olsen L.C."/>
            <person name="Jubin C."/>
            <person name="Canestro C."/>
            <person name="Bouquet J.M."/>
            <person name="Danks G."/>
            <person name="Poulain J."/>
            <person name="Campsteijn C."/>
            <person name="Adamski M."/>
            <person name="Cross I."/>
            <person name="Yadetie F."/>
            <person name="Muffato M."/>
            <person name="Louis A."/>
            <person name="Butcher S."/>
            <person name="Tsagkogeorga G."/>
            <person name="Konrad A."/>
            <person name="Singh S."/>
            <person name="Jensen M.F."/>
            <person name="Cong E.H."/>
            <person name="Eikeseth-Otteraa H."/>
            <person name="Noel B."/>
            <person name="Anthouard V."/>
            <person name="Porcel B.M."/>
            <person name="Kachouri-Lafond R."/>
            <person name="Nishino A."/>
            <person name="Ugolini M."/>
            <person name="Chourrout P."/>
            <person name="Nishida H."/>
            <person name="Aasland R."/>
            <person name="Huzurbazar S."/>
            <person name="Westhof E."/>
            <person name="Delsuc F."/>
            <person name="Lehrach H."/>
            <person name="Reinhardt R."/>
            <person name="Weissenbach J."/>
            <person name="Roy S.W."/>
            <person name="Artiguenave F."/>
            <person name="Postlethwait J.H."/>
            <person name="Manak J.R."/>
            <person name="Thompson E.M."/>
            <person name="Jaillon O."/>
            <person name="Du Pasquier L."/>
            <person name="Boudinot P."/>
            <person name="Liberles D.A."/>
            <person name="Volff J.N."/>
            <person name="Philippe H."/>
            <person name="Lenhard B."/>
            <person name="Roest Crollius H."/>
            <person name="Wincker P."/>
            <person name="Chourrout D."/>
        </authorList>
    </citation>
    <scope>NUCLEOTIDE SEQUENCE [LARGE SCALE GENOMIC DNA]</scope>
</reference>
<dbReference type="AlphaFoldDB" id="E4XHH9"/>
<evidence type="ECO:0000259" key="9">
    <source>
        <dbReference type="PROSITE" id="PS50109"/>
    </source>
</evidence>
<organism evidence="10">
    <name type="scientific">Oikopleura dioica</name>
    <name type="common">Tunicate</name>
    <dbReference type="NCBI Taxonomy" id="34765"/>
    <lineage>
        <taxon>Eukaryota</taxon>
        <taxon>Metazoa</taxon>
        <taxon>Chordata</taxon>
        <taxon>Tunicata</taxon>
        <taxon>Appendicularia</taxon>
        <taxon>Copelata</taxon>
        <taxon>Oikopleuridae</taxon>
        <taxon>Oikopleura</taxon>
    </lineage>
</organism>
<dbReference type="Pfam" id="PF10436">
    <property type="entry name" value="BCDHK_Adom3"/>
    <property type="match status" value="1"/>
</dbReference>
<evidence type="ECO:0000256" key="8">
    <source>
        <dbReference type="RuleBase" id="RU366032"/>
    </source>
</evidence>
<dbReference type="InterPro" id="IPR003594">
    <property type="entry name" value="HATPase_dom"/>
</dbReference>
<evidence type="ECO:0000256" key="7">
    <source>
        <dbReference type="ARBA" id="ARBA00048201"/>
    </source>
</evidence>
<evidence type="ECO:0000313" key="10">
    <source>
        <dbReference type="EMBL" id="CBY10127.1"/>
    </source>
</evidence>
<evidence type="ECO:0000256" key="4">
    <source>
        <dbReference type="ARBA" id="ARBA00022777"/>
    </source>
</evidence>
<dbReference type="InterPro" id="IPR018955">
    <property type="entry name" value="BCDHK/PDK_N"/>
</dbReference>
<accession>E4XHH9</accession>
<evidence type="ECO:0000313" key="11">
    <source>
        <dbReference type="Proteomes" id="UP000001307"/>
    </source>
</evidence>
<keyword evidence="11" id="KW-1185">Reference proteome</keyword>
<evidence type="ECO:0000256" key="3">
    <source>
        <dbReference type="ARBA" id="ARBA00022741"/>
    </source>
</evidence>
<dbReference type="InterPro" id="IPR039028">
    <property type="entry name" value="BCKD/PDK"/>
</dbReference>
<dbReference type="OrthoDB" id="3264224at2759"/>
<dbReference type="SMART" id="SM00387">
    <property type="entry name" value="HATPase_c"/>
    <property type="match status" value="1"/>
</dbReference>
<evidence type="ECO:0000256" key="5">
    <source>
        <dbReference type="ARBA" id="ARBA00022840"/>
    </source>
</evidence>
<sequence length="422" mass="48191">MSSKIRVFARRLGSGTNKPIYLQEKYSNFVPRPLSADDLILFADKNSVEKSFEFLKQELPTRWMQIFAEINALPIEKPSPLMLEVKSMIQETLENLLPFKDQPATENVISKFNSKLEDYIHRHRTAFDEVALAILEFKDEQVEMAEKGLTTFDLDDAEEKVHYFLDRYFTTLVSTSLIIHQHLVVCFHRNPVLILGMNSDRNKRETVQRTNVTKEIRKIASRIEIECEKYYGKTPQVKITEFDMGKATNNSQINTIFIPTHLEQICAELIRNAVRATVENNLDLPPVEIIISRAKENITIKISDHGKGASLHEQAKWGAYLYTNPPEQSTSKMPIVEPLAGYGYGIPLAAVYARYLGGDVVIQSLQNYGTDVVIYLRSNAEDLKEVLPVFTAKTKEYYNSQNRKKTWISGKSSEKGDIVFNG</sequence>
<keyword evidence="3 8" id="KW-0547">Nucleotide-binding</keyword>
<dbReference type="GO" id="GO:0005524">
    <property type="term" value="F:ATP binding"/>
    <property type="evidence" value="ECO:0007669"/>
    <property type="project" value="UniProtKB-UniRule"/>
</dbReference>
<evidence type="ECO:0000256" key="2">
    <source>
        <dbReference type="ARBA" id="ARBA00022679"/>
    </source>
</evidence>
<dbReference type="Pfam" id="PF02518">
    <property type="entry name" value="HATPase_c"/>
    <property type="match status" value="1"/>
</dbReference>
<dbReference type="SUPFAM" id="SSF55874">
    <property type="entry name" value="ATPase domain of HSP90 chaperone/DNA topoisomerase II/histidine kinase"/>
    <property type="match status" value="1"/>
</dbReference>
<dbReference type="InParanoid" id="E4XHH9"/>
<comment type="subcellular location">
    <subcellularLocation>
        <location evidence="8">Mitochondrion matrix</location>
    </subcellularLocation>
</comment>
<dbReference type="InterPro" id="IPR036890">
    <property type="entry name" value="HATPase_C_sf"/>
</dbReference>
<dbReference type="SUPFAM" id="SSF69012">
    <property type="entry name" value="alpha-ketoacid dehydrogenase kinase, N-terminal domain"/>
    <property type="match status" value="1"/>
</dbReference>
<comment type="similarity">
    <text evidence="1 8">Belongs to the PDK/BCKDK protein kinase family.</text>
</comment>
<protein>
    <recommendedName>
        <fullName evidence="8">Protein-serine/threonine kinase</fullName>
        <ecNumber evidence="8">2.7.11.-</ecNumber>
    </recommendedName>
</protein>
<keyword evidence="4 8" id="KW-0418">Kinase</keyword>
<dbReference type="Proteomes" id="UP000001307">
    <property type="component" value="Unassembled WGS sequence"/>
</dbReference>
<dbReference type="Gene3D" id="1.20.140.20">
    <property type="entry name" value="Alpha-ketoacid/pyruvate dehydrogenase kinase, N-terminal domain"/>
    <property type="match status" value="1"/>
</dbReference>
<name>E4XHH9_OIKDI</name>
<dbReference type="EC" id="2.7.11.-" evidence="8"/>
<dbReference type="PROSITE" id="PS50109">
    <property type="entry name" value="HIS_KIN"/>
    <property type="match status" value="1"/>
</dbReference>
<keyword evidence="6 8" id="KW-0496">Mitochondrion</keyword>
<keyword evidence="2 8" id="KW-0808">Transferase</keyword>
<dbReference type="PANTHER" id="PTHR11947:SF3">
    <property type="entry name" value="[PYRUVATE DEHYDROGENASE (ACETYL-TRANSFERRING)] KINASE, MITOCHONDRIAL"/>
    <property type="match status" value="1"/>
</dbReference>
<dbReference type="GO" id="GO:0010906">
    <property type="term" value="P:regulation of glucose metabolic process"/>
    <property type="evidence" value="ECO:0007669"/>
    <property type="project" value="TreeGrafter"/>
</dbReference>